<evidence type="ECO:0000313" key="3">
    <source>
        <dbReference type="EMBL" id="BAO42259.1"/>
    </source>
</evidence>
<dbReference type="InterPro" id="IPR015943">
    <property type="entry name" value="WD40/YVTN_repeat-like_dom_sf"/>
</dbReference>
<dbReference type="SUPFAM" id="SSF50978">
    <property type="entry name" value="WD40 repeat-like"/>
    <property type="match status" value="1"/>
</dbReference>
<keyword evidence="1" id="KW-0853">WD repeat</keyword>
<feature type="region of interest" description="Disordered" evidence="2">
    <location>
        <begin position="494"/>
        <end position="532"/>
    </location>
</feature>
<dbReference type="InterPro" id="IPR001680">
    <property type="entry name" value="WD40_rpt"/>
</dbReference>
<dbReference type="EMBL" id="AP012219">
    <property type="protein sequence ID" value="BAO42259.1"/>
    <property type="molecule type" value="Genomic_DNA"/>
</dbReference>
<evidence type="ECO:0000256" key="2">
    <source>
        <dbReference type="SAM" id="MobiDB-lite"/>
    </source>
</evidence>
<dbReference type="AlphaFoldDB" id="W0TJC8"/>
<dbReference type="Proteomes" id="UP000065495">
    <property type="component" value="Chromosome 7"/>
</dbReference>
<dbReference type="OrthoDB" id="361494at2759"/>
<dbReference type="KEGG" id="kmx:KLMA_70411"/>
<feature type="compositionally biased region" description="Polar residues" evidence="2">
    <location>
        <begin position="494"/>
        <end position="503"/>
    </location>
</feature>
<gene>
    <name evidence="3" type="primary">DSE1</name>
    <name evidence="3" type="ORF">KLMA_70411</name>
</gene>
<dbReference type="VEuPathDB" id="FungiDB:KLMA_70411"/>
<evidence type="ECO:0000256" key="1">
    <source>
        <dbReference type="PROSITE-ProRule" id="PRU00221"/>
    </source>
</evidence>
<dbReference type="Gene3D" id="2.130.10.10">
    <property type="entry name" value="YVTN repeat-like/Quinoprotein amine dehydrogenase"/>
    <property type="match status" value="1"/>
</dbReference>
<dbReference type="GeneID" id="34718153"/>
<feature type="compositionally biased region" description="Low complexity" evidence="2">
    <location>
        <begin position="504"/>
        <end position="515"/>
    </location>
</feature>
<dbReference type="PROSITE" id="PS50082">
    <property type="entry name" value="WD_REPEATS_2"/>
    <property type="match status" value="1"/>
</dbReference>
<name>W0TJC8_KLUMD</name>
<accession>W0TJC8</accession>
<organism evidence="3 4">
    <name type="scientific">Kluyveromyces marxianus (strain DMKU3-1042 / BCC 29191 / NBRC 104275)</name>
    <name type="common">Yeast</name>
    <name type="synonym">Candida kefyr</name>
    <dbReference type="NCBI Taxonomy" id="1003335"/>
    <lineage>
        <taxon>Eukaryota</taxon>
        <taxon>Fungi</taxon>
        <taxon>Dikarya</taxon>
        <taxon>Ascomycota</taxon>
        <taxon>Saccharomycotina</taxon>
        <taxon>Saccharomycetes</taxon>
        <taxon>Saccharomycetales</taxon>
        <taxon>Saccharomycetaceae</taxon>
        <taxon>Kluyveromyces</taxon>
    </lineage>
</organism>
<reference evidence="3 4" key="1">
    <citation type="journal article" date="2015" name="Biotechnol. Biofuels">
        <title>Genetic basis of the highly efficient yeast Kluyveromyces marxianus: complete genome sequence and transcriptome analyses.</title>
        <authorList>
            <person name="Lertwattanasakul N."/>
            <person name="Kosaka T."/>
            <person name="Hosoyama A."/>
            <person name="Suzuki Y."/>
            <person name="Rodrussamee N."/>
            <person name="Matsutani M."/>
            <person name="Murata M."/>
            <person name="Fujimoto N."/>
            <person name="Suprayogi"/>
            <person name="Tsuchikane K."/>
            <person name="Limtong S."/>
            <person name="Fujita N."/>
            <person name="Yamada M."/>
        </authorList>
    </citation>
    <scope>NUCLEOTIDE SEQUENCE [LARGE SCALE GENOMIC DNA]</scope>
    <source>
        <strain evidence="4">DMKU3-1042 / BCC 29191 / NBRC 104275</strain>
    </source>
</reference>
<protein>
    <submittedName>
        <fullName evidence="3">Protein DSE1</fullName>
    </submittedName>
</protein>
<dbReference type="InterPro" id="IPR036322">
    <property type="entry name" value="WD40_repeat_dom_sf"/>
</dbReference>
<evidence type="ECO:0000313" key="4">
    <source>
        <dbReference type="Proteomes" id="UP000065495"/>
    </source>
</evidence>
<sequence length="571" mass="63082">MNTSYYKAPEVFRQNAIFVKKNRGAAAARNNDDKELALPRTCKADSSRLNSPLLRKVSGDLNDVVVTKKLRSDCWKLETDVTGVTSMSVDDSTIVLSNSAKTDNVHLYQLRDASQDDDNNIAIAGKKLLHSLQTISVPGNPIVSTDIVPWQHNATVESFDSSVHDTIMLTGHSDGYVNMIATSTSEGKAKILKRFNHAKHLKVTHPISDSFGVDLASQVYDMHRSKPVRQLKSWNKNHFVSVINESLFVYDVNEHARNPLFLNNFPGLEHVDPNPVNKHTFSLAGTKFGAAGIALLDLRSNDTTGLRVPGGELQQQHQGTTECGRSYVSKWLDEYTVANSVGKTLKVWDIRYGEVKAQLLGHYGYVNSLEFDSKLNKLYSSDDQGLILSWDMNAVEFKDEVVCCRPSHGIQSFNLPSDCIQNGTIINSPDLERVSDKQYGLGSHFLGISGSNLLSLHDQELRSYSIVHMPMAIRAPPRSPLRLLRPKVSRKSTVSKATVSVGGSSSDETSKDSNSAFEDSEDTLEYEAHSPHTPVLDGTFGAKHLDFFIPELPLLSGIRRESDATLNSVAK</sequence>
<dbReference type="RefSeq" id="XP_022678010.1">
    <property type="nucleotide sequence ID" value="XM_022821671.1"/>
</dbReference>
<proteinExistence type="predicted"/>
<feature type="repeat" description="WD" evidence="1">
    <location>
        <begin position="359"/>
        <end position="393"/>
    </location>
</feature>